<keyword evidence="3" id="KW-1185">Reference proteome</keyword>
<sequence>MRRLARPTGLSRGFSQPQQHSQSQKQQRRHIRSRKPLSNHPRGVPLHQGSKPLKRRFPVFELPDIVLDLDAEGSPHVRPFDAHKDGPFQEAQWGYDPVIDEVKRDASLMKQTMRRDLSRLKAATQVPFSGERLSDLDIMTAALMNQSSNVDPDNDSQSRKLDTFKRRDSRLQNDLIRNGIPKAIGRDATHVIPFMLHRRQLALEAIKDPSKRGPSGGDDESDLNRGIAGCRDLAQLRRLCSRIDRPESGVEFSAASIDHVHAHLLVLLQSGEEGTSAADILKFVNNVTINRLSANKELNRSMTLLGLQLASELSLLSCILQYLQICLSMSFITSRDDSSTLTRSHVGMALLAALQRGEATARGTRQQIFTLLTGRGPSSLPPMPCLFGLVAEDHVQRLEVFKLSARLLGELGALRLLMHHWRQRAQQFGITGQPMESGQQLGHEMQDLDEVFAEAFQRCIQVLSGGQTDDISMDLTTVTGNVEKDAGLDLQNINVMEIVHARRETKGSRPSPESIGKPLHIEEIKDAFNEQDMRTSMGRFQKLIERAAIDA</sequence>
<feature type="region of interest" description="Disordered" evidence="1">
    <location>
        <begin position="205"/>
        <end position="224"/>
    </location>
</feature>
<reference evidence="2" key="1">
    <citation type="submission" date="2022-10" db="EMBL/GenBank/DDBJ databases">
        <title>Tapping the CABI collections for fungal endophytes: first genome assemblies for Collariella, Neodidymelliopsis, Ascochyta clinopodiicola, Didymella pomorum, Didymosphaeria variabile, Neocosmospora piperis and Neocucurbitaria cava.</title>
        <authorList>
            <person name="Hill R."/>
        </authorList>
    </citation>
    <scope>NUCLEOTIDE SEQUENCE</scope>
    <source>
        <strain evidence="2">IMI 355082</strain>
    </source>
</reference>
<feature type="region of interest" description="Disordered" evidence="1">
    <location>
        <begin position="1"/>
        <end position="52"/>
    </location>
</feature>
<feature type="compositionally biased region" description="Low complexity" evidence="1">
    <location>
        <begin position="15"/>
        <end position="25"/>
    </location>
</feature>
<evidence type="ECO:0000313" key="3">
    <source>
        <dbReference type="Proteomes" id="UP001140453"/>
    </source>
</evidence>
<dbReference type="AlphaFoldDB" id="A0A9W8YUT0"/>
<accession>A0A9W8YUT0</accession>
<name>A0A9W8YUT0_9PEZI</name>
<dbReference type="EMBL" id="JAPEVB010000003">
    <property type="protein sequence ID" value="KAJ4391853.1"/>
    <property type="molecule type" value="Genomic_DNA"/>
</dbReference>
<dbReference type="OrthoDB" id="4581301at2759"/>
<protein>
    <submittedName>
        <fullName evidence="2">Uncharacterized protein</fullName>
    </submittedName>
</protein>
<comment type="caution">
    <text evidence="2">The sequence shown here is derived from an EMBL/GenBank/DDBJ whole genome shotgun (WGS) entry which is preliminary data.</text>
</comment>
<dbReference type="Proteomes" id="UP001140453">
    <property type="component" value="Unassembled WGS sequence"/>
</dbReference>
<proteinExistence type="predicted"/>
<organism evidence="2 3">
    <name type="scientific">Gnomoniopsis smithogilvyi</name>
    <dbReference type="NCBI Taxonomy" id="1191159"/>
    <lineage>
        <taxon>Eukaryota</taxon>
        <taxon>Fungi</taxon>
        <taxon>Dikarya</taxon>
        <taxon>Ascomycota</taxon>
        <taxon>Pezizomycotina</taxon>
        <taxon>Sordariomycetes</taxon>
        <taxon>Sordariomycetidae</taxon>
        <taxon>Diaporthales</taxon>
        <taxon>Gnomoniaceae</taxon>
        <taxon>Gnomoniopsis</taxon>
    </lineage>
</organism>
<evidence type="ECO:0000313" key="2">
    <source>
        <dbReference type="EMBL" id="KAJ4391853.1"/>
    </source>
</evidence>
<evidence type="ECO:0000256" key="1">
    <source>
        <dbReference type="SAM" id="MobiDB-lite"/>
    </source>
</evidence>
<gene>
    <name evidence="2" type="ORF">N0V93_005473</name>
</gene>
<feature type="compositionally biased region" description="Basic residues" evidence="1">
    <location>
        <begin position="26"/>
        <end position="37"/>
    </location>
</feature>